<organism evidence="3">
    <name type="scientific">marine sediment metagenome</name>
    <dbReference type="NCBI Taxonomy" id="412755"/>
    <lineage>
        <taxon>unclassified sequences</taxon>
        <taxon>metagenomes</taxon>
        <taxon>ecological metagenomes</taxon>
    </lineage>
</organism>
<dbReference type="InterPro" id="IPR002241">
    <property type="entry name" value="Glyco_hydro_27"/>
</dbReference>
<keyword evidence="2" id="KW-0326">Glycosidase</keyword>
<dbReference type="GO" id="GO:0004553">
    <property type="term" value="F:hydrolase activity, hydrolyzing O-glycosyl compounds"/>
    <property type="evidence" value="ECO:0007669"/>
    <property type="project" value="InterPro"/>
</dbReference>
<accession>X1FJW0</accession>
<reference evidence="3" key="1">
    <citation type="journal article" date="2014" name="Front. Microbiol.">
        <title>High frequency of phylogenetically diverse reductive dehalogenase-homologous genes in deep subseafloor sedimentary metagenomes.</title>
        <authorList>
            <person name="Kawai M."/>
            <person name="Futagami T."/>
            <person name="Toyoda A."/>
            <person name="Takaki Y."/>
            <person name="Nishi S."/>
            <person name="Hori S."/>
            <person name="Arai W."/>
            <person name="Tsubouchi T."/>
            <person name="Morono Y."/>
            <person name="Uchiyama I."/>
            <person name="Ito T."/>
            <person name="Fujiyama A."/>
            <person name="Inagaki F."/>
            <person name="Takami H."/>
        </authorList>
    </citation>
    <scope>NUCLEOTIDE SEQUENCE</scope>
    <source>
        <strain evidence="3">Expedition CK06-06</strain>
    </source>
</reference>
<gene>
    <name evidence="3" type="ORF">S03H2_12013</name>
</gene>
<dbReference type="InterPro" id="IPR013785">
    <property type="entry name" value="Aldolase_TIM"/>
</dbReference>
<dbReference type="PANTHER" id="PTHR11452">
    <property type="entry name" value="ALPHA-GALACTOSIDASE/ALPHA-N-ACETYLGALACTOSAMINIDASE"/>
    <property type="match status" value="1"/>
</dbReference>
<proteinExistence type="predicted"/>
<dbReference type="AlphaFoldDB" id="X1FJW0"/>
<dbReference type="GO" id="GO:0005975">
    <property type="term" value="P:carbohydrate metabolic process"/>
    <property type="evidence" value="ECO:0007669"/>
    <property type="project" value="InterPro"/>
</dbReference>
<dbReference type="EMBL" id="BARU01006116">
    <property type="protein sequence ID" value="GAH45247.1"/>
    <property type="molecule type" value="Genomic_DNA"/>
</dbReference>
<evidence type="ECO:0000256" key="1">
    <source>
        <dbReference type="ARBA" id="ARBA00022801"/>
    </source>
</evidence>
<comment type="caution">
    <text evidence="3">The sequence shown here is derived from an EMBL/GenBank/DDBJ whole genome shotgun (WGS) entry which is preliminary data.</text>
</comment>
<protein>
    <submittedName>
        <fullName evidence="3">Uncharacterized protein</fullName>
    </submittedName>
</protein>
<feature type="non-terminal residue" evidence="3">
    <location>
        <position position="73"/>
    </location>
</feature>
<name>X1FJW0_9ZZZZ</name>
<sequence length="73" mass="8329">MFIGCDLTQLDDFTLRLLCNEEVIAVNQDPLGKQGHCLRELRRADNQGKATYHEAIYIRELHDGAKAVALFNR</sequence>
<dbReference type="PANTHER" id="PTHR11452:SF75">
    <property type="entry name" value="ALPHA-GALACTOSIDASE MEL1"/>
    <property type="match status" value="1"/>
</dbReference>
<evidence type="ECO:0000256" key="2">
    <source>
        <dbReference type="ARBA" id="ARBA00023295"/>
    </source>
</evidence>
<keyword evidence="1" id="KW-0378">Hydrolase</keyword>
<evidence type="ECO:0000313" key="3">
    <source>
        <dbReference type="EMBL" id="GAH45247.1"/>
    </source>
</evidence>
<dbReference type="Gene3D" id="3.20.20.70">
    <property type="entry name" value="Aldolase class I"/>
    <property type="match status" value="1"/>
</dbReference>